<protein>
    <recommendedName>
        <fullName evidence="4">BspA family leucine-rich repeat surface protein</fullName>
    </recommendedName>
</protein>
<keyword evidence="2" id="KW-0812">Transmembrane</keyword>
<dbReference type="InterPro" id="IPR011889">
    <property type="entry name" value="Liste_lipo_26"/>
</dbReference>
<evidence type="ECO:0000313" key="3">
    <source>
        <dbReference type="EMBL" id="AAF15232.1"/>
    </source>
</evidence>
<dbReference type="InterPro" id="IPR005046">
    <property type="entry name" value="DUF285"/>
</dbReference>
<keyword evidence="2" id="KW-0472">Membrane</keyword>
<organism evidence="3">
    <name type="scientific">Mycoplasma mycoides subsp. mycoides LC</name>
    <dbReference type="NCBI Taxonomy" id="44100"/>
    <lineage>
        <taxon>Bacteria</taxon>
        <taxon>Bacillati</taxon>
        <taxon>Mycoplasmatota</taxon>
        <taxon>Mollicutes</taxon>
        <taxon>Mycoplasmataceae</taxon>
        <taxon>Mycoplasma</taxon>
    </lineage>
</organism>
<evidence type="ECO:0008006" key="4">
    <source>
        <dbReference type="Google" id="ProtNLM"/>
    </source>
</evidence>
<sequence>MKKLLILLSTNTLIYTLSLPFLLLKEPKTIVYNQKSNTRKIDSESEKSHVFNDDKTEITDIGYWTRNGIVTIKGIPKTVKKVSSKLPEKITSLYGAFSYRNPNDTDVTGFEKWDTKNITDMSYVFSNNSIVNADLSSWDTSKVTNMNGMFKNAAKFNNGGKPLNWKTYNVEMMEEMFDGATSFDQDLKDWKVDKVKKNKNFSRGSGIFGFENKRPKWTLTEINDPIEKKIEKKEPEVIIHPSPTPKPKIEVPLIKIIEPTTKSSPALKPKPSSNSNLEISKTNINTTTQQSKKLSTPAIVGIVVGSQVVLTSLVAGIPYLIKRFKK</sequence>
<dbReference type="NCBIfam" id="TIGR02167">
    <property type="entry name" value="Liste_lipo_26"/>
    <property type="match status" value="1"/>
</dbReference>
<dbReference type="Pfam" id="PF03382">
    <property type="entry name" value="DUF285"/>
    <property type="match status" value="1"/>
</dbReference>
<dbReference type="EMBL" id="AF162988">
    <property type="protein sequence ID" value="AAF15232.1"/>
    <property type="molecule type" value="Genomic_DNA"/>
</dbReference>
<accession>Q9RG11</accession>
<feature type="region of interest" description="Disordered" evidence="1">
    <location>
        <begin position="262"/>
        <end position="281"/>
    </location>
</feature>
<proteinExistence type="predicted"/>
<feature type="transmembrane region" description="Helical" evidence="2">
    <location>
        <begin position="298"/>
        <end position="321"/>
    </location>
</feature>
<evidence type="ECO:0000256" key="2">
    <source>
        <dbReference type="SAM" id="Phobius"/>
    </source>
</evidence>
<feature type="compositionally biased region" description="Low complexity" evidence="1">
    <location>
        <begin position="262"/>
        <end position="275"/>
    </location>
</feature>
<dbReference type="AlphaFoldDB" id="Q9RG11"/>
<reference evidence="3" key="1">
    <citation type="journal article" date="2000" name="Vet. Microbiol.">
        <title>Phylogeny of the Mycoplasma mycoides cluster as shown by sequencing of a putative membrane protein gene.</title>
        <authorList>
            <person name="Thiaucourt F."/>
            <person name="Lorenzon S."/>
            <person name="David A."/>
            <person name="Breard A."/>
        </authorList>
    </citation>
    <scope>NUCLEOTIDE SEQUENCE</scope>
    <source>
        <strain evidence="3">Y goat</strain>
    </source>
</reference>
<keyword evidence="2" id="KW-1133">Transmembrane helix</keyword>
<name>Q9RG11_MYCML</name>
<evidence type="ECO:0000256" key="1">
    <source>
        <dbReference type="SAM" id="MobiDB-lite"/>
    </source>
</evidence>